<gene>
    <name evidence="1" type="ORF">MNBD_ACTINO01-1336</name>
</gene>
<protein>
    <submittedName>
        <fullName evidence="1">Xanthine and CO dehydrogenases maturation factor, XdhC/CoxF family</fullName>
    </submittedName>
</protein>
<name>A0A3B0T6H6_9ZZZZ</name>
<organism evidence="1">
    <name type="scientific">hydrothermal vent metagenome</name>
    <dbReference type="NCBI Taxonomy" id="652676"/>
    <lineage>
        <taxon>unclassified sequences</taxon>
        <taxon>metagenomes</taxon>
        <taxon>ecological metagenomes</taxon>
    </lineage>
</organism>
<proteinExistence type="predicted"/>
<evidence type="ECO:0000313" key="1">
    <source>
        <dbReference type="EMBL" id="VAW04454.1"/>
    </source>
</evidence>
<dbReference type="EMBL" id="UOEI01000396">
    <property type="protein sequence ID" value="VAW04454.1"/>
    <property type="molecule type" value="Genomic_DNA"/>
</dbReference>
<reference evidence="1" key="1">
    <citation type="submission" date="2018-06" db="EMBL/GenBank/DDBJ databases">
        <authorList>
            <person name="Zhirakovskaya E."/>
        </authorList>
    </citation>
    <scope>NUCLEOTIDE SEQUENCE</scope>
</reference>
<sequence length="138" mass="14200">GVDCHAIVETMRGHDLGRVIWDGPATPNTGVPGVIGGASADRVLHAETSGDLSWAVSFGDLVETGQEIGQIDHAPIHSKIAGAVRGLLLPGPVTEGLKIADVDPRFDPEAVGRISDKSLSVAGGVLEAILVWLARPAS</sequence>
<feature type="non-terminal residue" evidence="1">
    <location>
        <position position="1"/>
    </location>
</feature>
<dbReference type="AlphaFoldDB" id="A0A3B0T6H6"/>
<accession>A0A3B0T6H6</accession>